<dbReference type="PANTHER" id="PTHR42748">
    <property type="entry name" value="NITROGEN METABOLITE REPRESSION PROTEIN NMRA FAMILY MEMBER"/>
    <property type="match status" value="1"/>
</dbReference>
<keyword evidence="2" id="KW-0521">NADP</keyword>
<reference evidence="5 6" key="1">
    <citation type="submission" date="2021-01" db="EMBL/GenBank/DDBJ databases">
        <title>Chromosome-level genome assembly of a human fungal pathogen reveals clustering of transcriptionally co-regulated genes.</title>
        <authorList>
            <person name="Voorhies M."/>
            <person name="Cohen S."/>
            <person name="Shea T.P."/>
            <person name="Petrus S."/>
            <person name="Munoz J.F."/>
            <person name="Poplawski S."/>
            <person name="Goldman W.E."/>
            <person name="Michael T."/>
            <person name="Cuomo C.A."/>
            <person name="Sil A."/>
            <person name="Beyhan S."/>
        </authorList>
    </citation>
    <scope>NUCLEOTIDE SEQUENCE [LARGE SCALE GENOMIC DNA]</scope>
    <source>
        <strain evidence="5 6">G184AR</strain>
    </source>
</reference>
<evidence type="ECO:0000259" key="4">
    <source>
        <dbReference type="Pfam" id="PF05368"/>
    </source>
</evidence>
<dbReference type="Pfam" id="PF05368">
    <property type="entry name" value="NmrA"/>
    <property type="match status" value="1"/>
</dbReference>
<dbReference type="OrthoDB" id="5356836at2759"/>
<name>A0A8H7Z9N0_AJECA</name>
<dbReference type="Gene3D" id="3.40.50.720">
    <property type="entry name" value="NAD(P)-binding Rossmann-like Domain"/>
    <property type="match status" value="1"/>
</dbReference>
<proteinExistence type="inferred from homology"/>
<dbReference type="InterPro" id="IPR036291">
    <property type="entry name" value="NAD(P)-bd_dom_sf"/>
</dbReference>
<evidence type="ECO:0000313" key="5">
    <source>
        <dbReference type="EMBL" id="KAG5305316.1"/>
    </source>
</evidence>
<dbReference type="GO" id="GO:0005634">
    <property type="term" value="C:nucleus"/>
    <property type="evidence" value="ECO:0007669"/>
    <property type="project" value="TreeGrafter"/>
</dbReference>
<dbReference type="Gene3D" id="3.90.25.10">
    <property type="entry name" value="UDP-galactose 4-epimerase, domain 1"/>
    <property type="match status" value="2"/>
</dbReference>
<gene>
    <name evidence="5" type="ORF">I7I52_03933</name>
</gene>
<comment type="similarity">
    <text evidence="1">Belongs to the NmrA-type oxidoreductase family.</text>
</comment>
<dbReference type="AlphaFoldDB" id="A0A8H7Z9N0"/>
<dbReference type="EMBL" id="JAEVHI010000001">
    <property type="protein sequence ID" value="KAG5305316.1"/>
    <property type="molecule type" value="Genomic_DNA"/>
</dbReference>
<organism evidence="5 6">
    <name type="scientific">Ajellomyces capsulatus</name>
    <name type="common">Darling's disease fungus</name>
    <name type="synonym">Histoplasma capsulatum</name>
    <dbReference type="NCBI Taxonomy" id="5037"/>
    <lineage>
        <taxon>Eukaryota</taxon>
        <taxon>Fungi</taxon>
        <taxon>Dikarya</taxon>
        <taxon>Ascomycota</taxon>
        <taxon>Pezizomycotina</taxon>
        <taxon>Eurotiomycetes</taxon>
        <taxon>Eurotiomycetidae</taxon>
        <taxon>Onygenales</taxon>
        <taxon>Ajellomycetaceae</taxon>
        <taxon>Histoplasma</taxon>
    </lineage>
</organism>
<evidence type="ECO:0000256" key="2">
    <source>
        <dbReference type="ARBA" id="ARBA00022857"/>
    </source>
</evidence>
<dbReference type="PANTHER" id="PTHR42748:SF5">
    <property type="entry name" value="NITROGEN METABOLITE REPRESSION PROTEIN NMRA"/>
    <property type="match status" value="1"/>
</dbReference>
<protein>
    <submittedName>
        <fullName evidence="5">Nitrogen metabolic regulation protein</fullName>
    </submittedName>
</protein>
<dbReference type="InterPro" id="IPR008030">
    <property type="entry name" value="NmrA-like"/>
</dbReference>
<dbReference type="SUPFAM" id="SSF51735">
    <property type="entry name" value="NAD(P)-binding Rossmann-fold domains"/>
    <property type="match status" value="1"/>
</dbReference>
<feature type="compositionally biased region" description="Gly residues" evidence="3">
    <location>
        <begin position="333"/>
        <end position="347"/>
    </location>
</feature>
<evidence type="ECO:0000313" key="6">
    <source>
        <dbReference type="Proteomes" id="UP000670092"/>
    </source>
</evidence>
<accession>A0A8H7Z9N0</accession>
<dbReference type="InterPro" id="IPR051164">
    <property type="entry name" value="NmrA-like_oxidored"/>
</dbReference>
<sequence length="390" mass="42794">MPQTKTIAIVNASGRQAASLIRVASAVGYRVRAQIHTLEGVIPQELASLPNVTLFKGPLLNNAPLITTLFDGANLAFINTTSQAGDEVAIGRDLADAAKRAGSITHYIYSSMPDHAAHNPSRWISLPLWSCKFAVENYVRQLGLPATFVYAGIYNNNFTSLPYPLFQMELLENGSFEWRAPFHPDIPLPWLDAPTVLQIFKDGPKRWNGHRIALSFETLTPNQVCAAFSRALRRSCVYTYSPKIDIKVSIPAGYREHLEGIEVLFGQMQAPYFPQPEFINAGHNQHQSQAIVTTTTPSTTATATATITRSAASATTKKVSKIRGPVADVGQGQRQGHGTGKGPGEPYGGIQSLGLVDEARSLWEGWRDMEEYAREVFPVEEEANGLDWMI</sequence>
<evidence type="ECO:0000256" key="1">
    <source>
        <dbReference type="ARBA" id="ARBA00006328"/>
    </source>
</evidence>
<dbReference type="VEuPathDB" id="FungiDB:I7I52_03933"/>
<feature type="domain" description="NmrA-like" evidence="4">
    <location>
        <begin position="3"/>
        <end position="272"/>
    </location>
</feature>
<dbReference type="Proteomes" id="UP000670092">
    <property type="component" value="Unassembled WGS sequence"/>
</dbReference>
<comment type="caution">
    <text evidence="5">The sequence shown here is derived from an EMBL/GenBank/DDBJ whole genome shotgun (WGS) entry which is preliminary data.</text>
</comment>
<evidence type="ECO:0000256" key="3">
    <source>
        <dbReference type="SAM" id="MobiDB-lite"/>
    </source>
</evidence>
<feature type="region of interest" description="Disordered" evidence="3">
    <location>
        <begin position="328"/>
        <end position="350"/>
    </location>
</feature>